<dbReference type="SUPFAM" id="SSF53300">
    <property type="entry name" value="vWA-like"/>
    <property type="match status" value="1"/>
</dbReference>
<dbReference type="EMBL" id="WMBR01000002">
    <property type="protein sequence ID" value="MXP21717.1"/>
    <property type="molecule type" value="Genomic_DNA"/>
</dbReference>
<gene>
    <name evidence="2" type="ORF">GIY30_10195</name>
</gene>
<name>A0A6L7GQU9_9ACTN</name>
<dbReference type="PANTHER" id="PTHR33608">
    <property type="entry name" value="BLL2464 PROTEIN"/>
    <property type="match status" value="1"/>
</dbReference>
<reference evidence="2 3" key="1">
    <citation type="submission" date="2019-11" db="EMBL/GenBank/DDBJ databases">
        <title>Gordonia sp. nov., a novel actinobacterium isolated from mangrove soil in Hainan.</title>
        <authorList>
            <person name="Huang X."/>
            <person name="Xie Y."/>
            <person name="Chu X."/>
            <person name="Xiao K."/>
        </authorList>
    </citation>
    <scope>NUCLEOTIDE SEQUENCE [LARGE SCALE GENOMIC DNA]</scope>
    <source>
        <strain evidence="2 3">HNM0687</strain>
    </source>
</reference>
<feature type="domain" description="DUF58" evidence="1">
    <location>
        <begin position="39"/>
        <end position="258"/>
    </location>
</feature>
<accession>A0A6L7GQU9</accession>
<sequence length="309" mass="34510">MSGNPFRSLDLGLRRRLDSLVAGDHDSSRLGAGSEPEEVVRYQPGDDVRRIDWNITARSVDMHVWRSRADNQLDTWVLLDLSPSMAFGTVTGEKRDLAAQVVWAIGELTDAPGNRMGIATLSADGVRWGRPERSRFAAHRCGREMAAAGDREGTAAPLGSTIDAFSRRYRRTGLRVVISDFIDPDGHHEAPFEWQHPLRHLAARHDVIAVEVSDPRERELPNVGALTLVDPESGRQRHIWTGDRHLRDRYAAAAAQREVNVHRAILGAGAEHLDVDTGRDWIRDLAAFLRARRRTSHTVGRPGHNAHIR</sequence>
<keyword evidence="3" id="KW-1185">Reference proteome</keyword>
<comment type="caution">
    <text evidence="2">The sequence shown here is derived from an EMBL/GenBank/DDBJ whole genome shotgun (WGS) entry which is preliminary data.</text>
</comment>
<evidence type="ECO:0000313" key="2">
    <source>
        <dbReference type="EMBL" id="MXP21717.1"/>
    </source>
</evidence>
<protein>
    <submittedName>
        <fullName evidence="2">DUF58 domain-containing protein</fullName>
    </submittedName>
</protein>
<dbReference type="Proteomes" id="UP000475545">
    <property type="component" value="Unassembled WGS sequence"/>
</dbReference>
<dbReference type="PANTHER" id="PTHR33608:SF6">
    <property type="entry name" value="BLL2464 PROTEIN"/>
    <property type="match status" value="1"/>
</dbReference>
<dbReference type="AlphaFoldDB" id="A0A6L7GQU9"/>
<organism evidence="2 3">
    <name type="scientific">Gordonia mangrovi</name>
    <dbReference type="NCBI Taxonomy" id="2665643"/>
    <lineage>
        <taxon>Bacteria</taxon>
        <taxon>Bacillati</taxon>
        <taxon>Actinomycetota</taxon>
        <taxon>Actinomycetes</taxon>
        <taxon>Mycobacteriales</taxon>
        <taxon>Gordoniaceae</taxon>
        <taxon>Gordonia</taxon>
    </lineage>
</organism>
<dbReference type="RefSeq" id="WP_160901875.1">
    <property type="nucleotide sequence ID" value="NZ_CP102850.1"/>
</dbReference>
<dbReference type="InterPro" id="IPR036465">
    <property type="entry name" value="vWFA_dom_sf"/>
</dbReference>
<dbReference type="InterPro" id="IPR002881">
    <property type="entry name" value="DUF58"/>
</dbReference>
<evidence type="ECO:0000259" key="1">
    <source>
        <dbReference type="Pfam" id="PF01882"/>
    </source>
</evidence>
<dbReference type="Pfam" id="PF01882">
    <property type="entry name" value="DUF58"/>
    <property type="match status" value="1"/>
</dbReference>
<proteinExistence type="predicted"/>
<evidence type="ECO:0000313" key="3">
    <source>
        <dbReference type="Proteomes" id="UP000475545"/>
    </source>
</evidence>